<dbReference type="AlphaFoldDB" id="A0AAW7AKI7"/>
<protein>
    <recommendedName>
        <fullName evidence="3">NADP-dependent oxidoreductase domain-containing protein</fullName>
    </recommendedName>
</protein>
<evidence type="ECO:0008006" key="3">
    <source>
        <dbReference type="Google" id="ProtNLM"/>
    </source>
</evidence>
<accession>A0AAW7AKI7</accession>
<evidence type="ECO:0000313" key="1">
    <source>
        <dbReference type="EMBL" id="MDK9866190.1"/>
    </source>
</evidence>
<organism evidence="1 2">
    <name type="scientific">Staphylococcus equorum</name>
    <dbReference type="NCBI Taxonomy" id="246432"/>
    <lineage>
        <taxon>Bacteria</taxon>
        <taxon>Bacillati</taxon>
        <taxon>Bacillota</taxon>
        <taxon>Bacilli</taxon>
        <taxon>Bacillales</taxon>
        <taxon>Staphylococcaceae</taxon>
        <taxon>Staphylococcus</taxon>
    </lineage>
</organism>
<dbReference type="Proteomes" id="UP001174037">
    <property type="component" value="Unassembled WGS sequence"/>
</dbReference>
<reference evidence="1" key="2">
    <citation type="submission" date="2023-03" db="EMBL/GenBank/DDBJ databases">
        <authorList>
            <person name="Vazquez L."/>
            <person name="Rodriguez J."/>
            <person name="Mayo B."/>
            <person name="Florez A.B."/>
        </authorList>
    </citation>
    <scope>NUCLEOTIDE SEQUENCE</scope>
    <source>
        <strain evidence="1">5A3I</strain>
    </source>
</reference>
<sequence length="68" mass="7809">MKTRNVRSLEVSPIGMGCMGLSHGYGEVPEKDYSIEAIRKAYKKVAHFSIQQKFMVKRCFTLVIMKKL</sequence>
<gene>
    <name evidence="1" type="ORF">P1A27_09580</name>
</gene>
<dbReference type="EMBL" id="JARGCK010000006">
    <property type="protein sequence ID" value="MDK9866190.1"/>
    <property type="molecule type" value="Genomic_DNA"/>
</dbReference>
<dbReference type="RefSeq" id="WP_021339295.1">
    <property type="nucleotide sequence ID" value="NZ_CP013980.1"/>
</dbReference>
<evidence type="ECO:0000313" key="2">
    <source>
        <dbReference type="Proteomes" id="UP001174037"/>
    </source>
</evidence>
<proteinExistence type="predicted"/>
<comment type="caution">
    <text evidence="1">The sequence shown here is derived from an EMBL/GenBank/DDBJ whole genome shotgun (WGS) entry which is preliminary data.</text>
</comment>
<reference evidence="1" key="1">
    <citation type="journal article" date="2023" name="Int. J. Mol. Sci.">
        <title>Antibiotic Resistance/Susceptibility Profiles of Staphylococcus equorum Strains from Cheese, and Genome Analysis for Antibiotic Resistance Genes.</title>
        <authorList>
            <person name="Vazquez L."/>
            <person name="Srednik M.E."/>
            <person name="Rodriguez J."/>
            <person name="Florez A.B."/>
            <person name="Mayo B."/>
        </authorList>
    </citation>
    <scope>NUCLEOTIDE SEQUENCE</scope>
    <source>
        <strain evidence="1">5A3I</strain>
    </source>
</reference>
<name>A0AAW7AKI7_9STAP</name>